<accession>A0ABP3LKH3</accession>
<evidence type="ECO:0000313" key="3">
    <source>
        <dbReference type="Proteomes" id="UP001500191"/>
    </source>
</evidence>
<sequence>MDAPEQTPILLGGEPGTWTPAQRSRNNRMAHFLRVLAEEGGCLTACQVAGVPYATVHRWRDEHEAFATAYDIASQRRLLAVEDNIFRIAQSTDPRMANASYKKLPLDYLDTIFTPEKASTDKTGNFSLSSVRPNSITSIADRAPT</sequence>
<gene>
    <name evidence="2" type="ORF">GCM10008937_07970</name>
</gene>
<dbReference type="Gene3D" id="1.10.10.60">
    <property type="entry name" value="Homeodomain-like"/>
    <property type="match status" value="1"/>
</dbReference>
<dbReference type="Pfam" id="PF20901">
    <property type="entry name" value="Sf6_terminase"/>
    <property type="match status" value="1"/>
</dbReference>
<name>A0ABP3LKH3_9DEIO</name>
<organism evidence="2 3">
    <name type="scientific">Deinococcus depolymerans</name>
    <dbReference type="NCBI Taxonomy" id="392408"/>
    <lineage>
        <taxon>Bacteria</taxon>
        <taxon>Thermotogati</taxon>
        <taxon>Deinococcota</taxon>
        <taxon>Deinococci</taxon>
        <taxon>Deinococcales</taxon>
        <taxon>Deinococcaceae</taxon>
        <taxon>Deinococcus</taxon>
    </lineage>
</organism>
<keyword evidence="3" id="KW-1185">Reference proteome</keyword>
<dbReference type="RefSeq" id="WP_425544397.1">
    <property type="nucleotide sequence ID" value="NZ_BAAADB010000005.1"/>
</dbReference>
<evidence type="ECO:0000256" key="1">
    <source>
        <dbReference type="SAM" id="MobiDB-lite"/>
    </source>
</evidence>
<dbReference type="Proteomes" id="UP001500191">
    <property type="component" value="Unassembled WGS sequence"/>
</dbReference>
<dbReference type="EMBL" id="BAAADB010000005">
    <property type="protein sequence ID" value="GAA0502754.1"/>
    <property type="molecule type" value="Genomic_DNA"/>
</dbReference>
<evidence type="ECO:0000313" key="2">
    <source>
        <dbReference type="EMBL" id="GAA0502754.1"/>
    </source>
</evidence>
<proteinExistence type="predicted"/>
<protein>
    <submittedName>
        <fullName evidence="2">Uncharacterized protein</fullName>
    </submittedName>
</protein>
<feature type="region of interest" description="Disordered" evidence="1">
    <location>
        <begin position="1"/>
        <end position="23"/>
    </location>
</feature>
<reference evidence="3" key="1">
    <citation type="journal article" date="2019" name="Int. J. Syst. Evol. Microbiol.">
        <title>The Global Catalogue of Microorganisms (GCM) 10K type strain sequencing project: providing services to taxonomists for standard genome sequencing and annotation.</title>
        <authorList>
            <consortium name="The Broad Institute Genomics Platform"/>
            <consortium name="The Broad Institute Genome Sequencing Center for Infectious Disease"/>
            <person name="Wu L."/>
            <person name="Ma J."/>
        </authorList>
    </citation>
    <scope>NUCLEOTIDE SEQUENCE [LARGE SCALE GENOMIC DNA]</scope>
    <source>
        <strain evidence="3">JCM 14368</strain>
    </source>
</reference>
<dbReference type="InterPro" id="IPR048683">
    <property type="entry name" value="Sf6_terminase"/>
</dbReference>
<comment type="caution">
    <text evidence="2">The sequence shown here is derived from an EMBL/GenBank/DDBJ whole genome shotgun (WGS) entry which is preliminary data.</text>
</comment>